<dbReference type="EMBL" id="CACRXK020011256">
    <property type="protein sequence ID" value="CAB4021078.1"/>
    <property type="molecule type" value="Genomic_DNA"/>
</dbReference>
<proteinExistence type="inferred from homology"/>
<keyword evidence="5" id="KW-0472">Membrane</keyword>
<feature type="non-terminal residue" evidence="6">
    <location>
        <position position="454"/>
    </location>
</feature>
<keyword evidence="4" id="KW-1133">Transmembrane helix</keyword>
<dbReference type="Pfam" id="PF00860">
    <property type="entry name" value="Xan_ur_permease"/>
    <property type="match status" value="1"/>
</dbReference>
<comment type="similarity">
    <text evidence="2">Belongs to the nucleobase:cation symporter-2 (NCS2) (TC 2.A.40) family.</text>
</comment>
<dbReference type="InterPro" id="IPR006043">
    <property type="entry name" value="NCS2"/>
</dbReference>
<dbReference type="Proteomes" id="UP001152795">
    <property type="component" value="Unassembled WGS sequence"/>
</dbReference>
<reference evidence="6" key="1">
    <citation type="submission" date="2020-04" db="EMBL/GenBank/DDBJ databases">
        <authorList>
            <person name="Alioto T."/>
            <person name="Alioto T."/>
            <person name="Gomez Garrido J."/>
        </authorList>
    </citation>
    <scope>NUCLEOTIDE SEQUENCE</scope>
    <source>
        <strain evidence="6">A484AB</strain>
    </source>
</reference>
<evidence type="ECO:0000256" key="3">
    <source>
        <dbReference type="ARBA" id="ARBA00022692"/>
    </source>
</evidence>
<organism evidence="6 7">
    <name type="scientific">Paramuricea clavata</name>
    <name type="common">Red gorgonian</name>
    <name type="synonym">Violescent sea-whip</name>
    <dbReference type="NCBI Taxonomy" id="317549"/>
    <lineage>
        <taxon>Eukaryota</taxon>
        <taxon>Metazoa</taxon>
        <taxon>Cnidaria</taxon>
        <taxon>Anthozoa</taxon>
        <taxon>Octocorallia</taxon>
        <taxon>Malacalcyonacea</taxon>
        <taxon>Plexauridae</taxon>
        <taxon>Paramuricea</taxon>
    </lineage>
</organism>
<dbReference type="GO" id="GO:0016020">
    <property type="term" value="C:membrane"/>
    <property type="evidence" value="ECO:0007669"/>
    <property type="project" value="UniProtKB-SubCell"/>
</dbReference>
<name>A0A6S7KKS0_PARCT</name>
<evidence type="ECO:0000256" key="1">
    <source>
        <dbReference type="ARBA" id="ARBA00004141"/>
    </source>
</evidence>
<protein>
    <submittedName>
        <fullName evidence="6">Solute carrier family 23 member 2-like</fullName>
    </submittedName>
</protein>
<evidence type="ECO:0000256" key="4">
    <source>
        <dbReference type="ARBA" id="ARBA00022989"/>
    </source>
</evidence>
<evidence type="ECO:0000256" key="2">
    <source>
        <dbReference type="ARBA" id="ARBA00008821"/>
    </source>
</evidence>
<sequence>NYRTQWAAKARVVQFQKSQSKLSYSIEENPPWYLAILLGFQHYLTMFGSNITIPLVLASPLCINDDVVKGKLISTIFFMSGIATLLQTIFGNRLPIVQGGTFSYLIPAFSILTLPEFACPPGFKENPSNSTFDGIWKKRMVELQGAVMVSSLFQIFIGFSGLMGFLLRFIGPLTVAPTISLVGLSLYGASADFAGKFSVTPSGVARPSFLGGAERKLPDFSGFCPPRRQKNFGQCTILGVKKIFRTTNIFRNITQIFENSQNLPKNSLNFRQNEQNLFHFFLLHTKIARLLIEFSSWNHIYNCFNEILEIKFFHFEDFFCDWGGDRPPLPPLGYAPGYAMGKLGTIVVKTIENRDMHEHQKPILICKSYSVAGTVLFCTTKHDLFPLPVVCPPSGNMYFCTTTLVISSSKFTLPRVSESMNRHCCVANTHALEHKTRLNNCITAVQSRGGQLIP</sequence>
<dbReference type="GO" id="GO:0022857">
    <property type="term" value="F:transmembrane transporter activity"/>
    <property type="evidence" value="ECO:0007669"/>
    <property type="project" value="InterPro"/>
</dbReference>
<dbReference type="OrthoDB" id="1641903at2759"/>
<accession>A0A6S7KKS0</accession>
<comment type="subcellular location">
    <subcellularLocation>
        <location evidence="1">Membrane</location>
        <topology evidence="1">Multi-pass membrane protein</topology>
    </subcellularLocation>
</comment>
<keyword evidence="3" id="KW-0812">Transmembrane</keyword>
<feature type="non-terminal residue" evidence="6">
    <location>
        <position position="1"/>
    </location>
</feature>
<gene>
    <name evidence="6" type="ORF">PACLA_8A050433</name>
</gene>
<dbReference type="PANTHER" id="PTHR11119">
    <property type="entry name" value="XANTHINE-URACIL / VITAMIN C PERMEASE FAMILY MEMBER"/>
    <property type="match status" value="1"/>
</dbReference>
<evidence type="ECO:0000256" key="5">
    <source>
        <dbReference type="ARBA" id="ARBA00023136"/>
    </source>
</evidence>
<evidence type="ECO:0000313" key="7">
    <source>
        <dbReference type="Proteomes" id="UP001152795"/>
    </source>
</evidence>
<evidence type="ECO:0000313" key="6">
    <source>
        <dbReference type="EMBL" id="CAB4021078.1"/>
    </source>
</evidence>
<dbReference type="AlphaFoldDB" id="A0A6S7KKS0"/>
<comment type="caution">
    <text evidence="6">The sequence shown here is derived from an EMBL/GenBank/DDBJ whole genome shotgun (WGS) entry which is preliminary data.</text>
</comment>
<keyword evidence="7" id="KW-1185">Reference proteome</keyword>